<reference evidence="5 7" key="2">
    <citation type="submission" date="2016-02" db="EMBL/GenBank/DDBJ databases">
        <title>Complete Genome Sequence of Propionibacterium acidipropionici ATCC 55737.</title>
        <authorList>
            <person name="Luna Flores C.H."/>
            <person name="Nielsen L.K."/>
            <person name="Marcellin E."/>
        </authorList>
    </citation>
    <scope>NUCLEOTIDE SEQUENCE [LARGE SCALE GENOMIC DNA]</scope>
    <source>
        <strain evidence="5 7">ATCC 55737</strain>
    </source>
</reference>
<keyword evidence="2" id="KW-0238">DNA-binding</keyword>
<proteinExistence type="inferred from homology"/>
<evidence type="ECO:0000256" key="1">
    <source>
        <dbReference type="ARBA" id="ARBA00023067"/>
    </source>
</evidence>
<gene>
    <name evidence="6" type="ORF">A8L58_06600</name>
    <name evidence="5" type="ORF">AXH35_05135</name>
</gene>
<dbReference type="GeneID" id="88085346"/>
<dbReference type="RefSeq" id="WP_015071066.1">
    <property type="nucleotide sequence ID" value="NZ_CP013126.1"/>
</dbReference>
<dbReference type="AlphaFoldDB" id="A0A142KFQ2"/>
<keyword evidence="1" id="KW-0226">DNA condensation</keyword>
<reference evidence="6 8" key="1">
    <citation type="journal article" date="2016" name="Plant Dis.">
        <title>Improved production of propionic acid using genome shuffling.</title>
        <authorList>
            <person name="Luna-Flores C.H."/>
            <person name="Palfreyman R.W."/>
            <person name="Kromer J.O."/>
            <person name="Nielsen L.K."/>
            <person name="Marcellin E."/>
        </authorList>
    </citation>
    <scope>NUCLEOTIDE SEQUENCE [LARGE SCALE GENOMIC DNA]</scope>
    <source>
        <strain evidence="6 8">F3E8</strain>
    </source>
</reference>
<dbReference type="PANTHER" id="PTHR33175:SF3">
    <property type="entry name" value="DNA-BINDING PROTEIN HU-BETA"/>
    <property type="match status" value="1"/>
</dbReference>
<keyword evidence="8" id="KW-1185">Reference proteome</keyword>
<dbReference type="EMBL" id="CP014352">
    <property type="protein sequence ID" value="AMS04940.1"/>
    <property type="molecule type" value="Genomic_DNA"/>
</dbReference>
<accession>A0A142KFQ2</accession>
<evidence type="ECO:0000313" key="7">
    <source>
        <dbReference type="Proteomes" id="UP000075221"/>
    </source>
</evidence>
<dbReference type="OMA" id="AFSAGKM"/>
<name>A0A142KFQ2_9ACTN</name>
<dbReference type="OrthoDB" id="9799835at2"/>
<dbReference type="GO" id="GO:0030527">
    <property type="term" value="F:structural constituent of chromatin"/>
    <property type="evidence" value="ECO:0007669"/>
    <property type="project" value="InterPro"/>
</dbReference>
<dbReference type="GO" id="GO:0030261">
    <property type="term" value="P:chromosome condensation"/>
    <property type="evidence" value="ECO:0007669"/>
    <property type="project" value="UniProtKB-KW"/>
</dbReference>
<dbReference type="Pfam" id="PF00216">
    <property type="entry name" value="Bac_DNA_binding"/>
    <property type="match status" value="1"/>
</dbReference>
<dbReference type="PANTHER" id="PTHR33175">
    <property type="entry name" value="DNA-BINDING PROTEIN HU"/>
    <property type="match status" value="1"/>
</dbReference>
<dbReference type="InterPro" id="IPR000119">
    <property type="entry name" value="Hist_DNA-bd"/>
</dbReference>
<evidence type="ECO:0000313" key="6">
    <source>
        <dbReference type="EMBL" id="AOZ46424.1"/>
    </source>
</evidence>
<dbReference type="CDD" id="cd14435">
    <property type="entry name" value="SPO1_TF1_like"/>
    <property type="match status" value="1"/>
</dbReference>
<dbReference type="Proteomes" id="UP000178666">
    <property type="component" value="Chromosome"/>
</dbReference>
<dbReference type="KEGG" id="aaci:ASQ49_10035"/>
<dbReference type="SUPFAM" id="SSF47729">
    <property type="entry name" value="IHF-like DNA-binding proteins"/>
    <property type="match status" value="1"/>
</dbReference>
<organism evidence="5 7">
    <name type="scientific">Acidipropionibacterium acidipropionici</name>
    <dbReference type="NCBI Taxonomy" id="1748"/>
    <lineage>
        <taxon>Bacteria</taxon>
        <taxon>Bacillati</taxon>
        <taxon>Actinomycetota</taxon>
        <taxon>Actinomycetes</taxon>
        <taxon>Propionibacteriales</taxon>
        <taxon>Propionibacteriaceae</taxon>
        <taxon>Acidipropionibacterium</taxon>
    </lineage>
</organism>
<dbReference type="SMART" id="SM00411">
    <property type="entry name" value="BHL"/>
    <property type="match status" value="1"/>
</dbReference>
<dbReference type="GO" id="GO:0003677">
    <property type="term" value="F:DNA binding"/>
    <property type="evidence" value="ECO:0007669"/>
    <property type="project" value="UniProtKB-KW"/>
</dbReference>
<evidence type="ECO:0000256" key="4">
    <source>
        <dbReference type="SAM" id="MobiDB-lite"/>
    </source>
</evidence>
<comment type="similarity">
    <text evidence="3">Belongs to the bacterial histone-like protein family.</text>
</comment>
<sequence>MTKSELIKAIAKQASLTEAQTNEAVKALTDVITDALAKGEKIQLPGLLTAETVERPARNGRNPRTGESMTIPAHKAVKLSASSTLKKAVSD</sequence>
<dbReference type="EMBL" id="CP015970">
    <property type="protein sequence ID" value="AOZ46424.1"/>
    <property type="molecule type" value="Genomic_DNA"/>
</dbReference>
<dbReference type="Gene3D" id="4.10.520.10">
    <property type="entry name" value="IHF-like DNA-binding proteins"/>
    <property type="match status" value="1"/>
</dbReference>
<feature type="region of interest" description="Disordered" evidence="4">
    <location>
        <begin position="52"/>
        <end position="73"/>
    </location>
</feature>
<protein>
    <submittedName>
        <fullName evidence="5">Integration host factor</fullName>
    </submittedName>
</protein>
<dbReference type="InterPro" id="IPR010992">
    <property type="entry name" value="IHF-like_DNA-bd_dom_sf"/>
</dbReference>
<dbReference type="Proteomes" id="UP000075221">
    <property type="component" value="Chromosome"/>
</dbReference>
<evidence type="ECO:0000256" key="2">
    <source>
        <dbReference type="ARBA" id="ARBA00023125"/>
    </source>
</evidence>
<evidence type="ECO:0000313" key="8">
    <source>
        <dbReference type="Proteomes" id="UP000178666"/>
    </source>
</evidence>
<evidence type="ECO:0000256" key="3">
    <source>
        <dbReference type="RuleBase" id="RU003939"/>
    </source>
</evidence>
<evidence type="ECO:0000313" key="5">
    <source>
        <dbReference type="EMBL" id="AMS04940.1"/>
    </source>
</evidence>